<accession>A0ABS6WJM4</accession>
<sequence>MKTLDTAAWTDFEVQPVTLGFHARAIAAQQRATDKLCVPFPAFNVIDEKASYDAHKAQAAKVIEVAVDLIIDQIEIVRDMGEQKTDRKDLREQIEETVSEALFDADDYYEQEDS</sequence>
<keyword evidence="2" id="KW-1185">Reference proteome</keyword>
<dbReference type="RefSeq" id="WP_219157038.1">
    <property type="nucleotide sequence ID" value="NZ_JAHWQX010000001.1"/>
</dbReference>
<reference evidence="1" key="1">
    <citation type="submission" date="2021-07" db="EMBL/GenBank/DDBJ databases">
        <title>Pseudohoeflea marina sp. nov. a polyhydroxyalcanoate-producing bacterium.</title>
        <authorList>
            <person name="Zheng W."/>
            <person name="Yu S."/>
            <person name="Huang Y."/>
        </authorList>
    </citation>
    <scope>NUCLEOTIDE SEQUENCE</scope>
    <source>
        <strain evidence="1">DP4N28-3</strain>
    </source>
</reference>
<name>A0ABS6WJM4_9HYPH</name>
<comment type="caution">
    <text evidence="1">The sequence shown here is derived from an EMBL/GenBank/DDBJ whole genome shotgun (WGS) entry which is preliminary data.</text>
</comment>
<evidence type="ECO:0000313" key="1">
    <source>
        <dbReference type="EMBL" id="MBW3095667.1"/>
    </source>
</evidence>
<dbReference type="EMBL" id="JAHWQX010000001">
    <property type="protein sequence ID" value="MBW3095667.1"/>
    <property type="molecule type" value="Genomic_DNA"/>
</dbReference>
<dbReference type="Proteomes" id="UP001430804">
    <property type="component" value="Unassembled WGS sequence"/>
</dbReference>
<evidence type="ECO:0000313" key="2">
    <source>
        <dbReference type="Proteomes" id="UP001430804"/>
    </source>
</evidence>
<organism evidence="1 2">
    <name type="scientific">Pseudohoeflea coraliihabitans</name>
    <dbReference type="NCBI Taxonomy" id="2860393"/>
    <lineage>
        <taxon>Bacteria</taxon>
        <taxon>Pseudomonadati</taxon>
        <taxon>Pseudomonadota</taxon>
        <taxon>Alphaproteobacteria</taxon>
        <taxon>Hyphomicrobiales</taxon>
        <taxon>Rhizobiaceae</taxon>
        <taxon>Pseudohoeflea</taxon>
    </lineage>
</organism>
<gene>
    <name evidence="1" type="ORF">KY465_00075</name>
</gene>
<protein>
    <submittedName>
        <fullName evidence="1">Uncharacterized protein</fullName>
    </submittedName>
</protein>
<proteinExistence type="predicted"/>